<feature type="transmembrane region" description="Helical" evidence="1">
    <location>
        <begin position="6"/>
        <end position="25"/>
    </location>
</feature>
<sequence length="91" mass="10182">MSHLDVDIIDFLILTIIPVAVLFVIEMICRAIKTLSWIKLTVQGIMMVSFAVAYMTVITPHVLTALCLLALAGALFYQAKRVKIDPKKSQY</sequence>
<keyword evidence="1" id="KW-0472">Membrane</keyword>
<keyword evidence="1" id="KW-1133">Transmembrane helix</keyword>
<proteinExistence type="predicted"/>
<organism evidence="2">
    <name type="scientific">uncultured marine thaumarchaeote KM3_05_H01</name>
    <dbReference type="NCBI Taxonomy" id="1455971"/>
    <lineage>
        <taxon>Archaea</taxon>
        <taxon>Nitrososphaerota</taxon>
        <taxon>environmental samples</taxon>
    </lineage>
</organism>
<feature type="transmembrane region" description="Helical" evidence="1">
    <location>
        <begin position="37"/>
        <end position="55"/>
    </location>
</feature>
<evidence type="ECO:0000256" key="1">
    <source>
        <dbReference type="SAM" id="Phobius"/>
    </source>
</evidence>
<dbReference type="EMBL" id="KF900535">
    <property type="protein sequence ID" value="AIE98440.1"/>
    <property type="molecule type" value="Genomic_DNA"/>
</dbReference>
<protein>
    <submittedName>
        <fullName evidence="2">Uncharacterized protein</fullName>
    </submittedName>
</protein>
<name>A0A075G318_9ARCH</name>
<keyword evidence="1" id="KW-0812">Transmembrane</keyword>
<dbReference type="AlphaFoldDB" id="A0A075G318"/>
<feature type="transmembrane region" description="Helical" evidence="1">
    <location>
        <begin position="61"/>
        <end position="79"/>
    </location>
</feature>
<evidence type="ECO:0000313" key="2">
    <source>
        <dbReference type="EMBL" id="AIE98440.1"/>
    </source>
</evidence>
<reference evidence="2" key="1">
    <citation type="journal article" date="2014" name="Genome Biol. Evol.">
        <title>Pangenome evidence for extensive interdomain horizontal transfer affecting lineage core and shell genes in uncultured planktonic thaumarchaeota and euryarchaeota.</title>
        <authorList>
            <person name="Deschamps P."/>
            <person name="Zivanovic Y."/>
            <person name="Moreira D."/>
            <person name="Rodriguez-Valera F."/>
            <person name="Lopez-Garcia P."/>
        </authorList>
    </citation>
    <scope>NUCLEOTIDE SEQUENCE</scope>
</reference>
<accession>A0A075G318</accession>